<dbReference type="EMBL" id="LR215973">
    <property type="protein sequence ID" value="VFA98845.1"/>
    <property type="molecule type" value="Genomic_DNA"/>
</dbReference>
<dbReference type="Proteomes" id="UP000290439">
    <property type="component" value="Chromosome"/>
</dbReference>
<dbReference type="Pfam" id="PF19690">
    <property type="entry name" value="DUF6191"/>
    <property type="match status" value="1"/>
</dbReference>
<sequence length="100" mass="10873">MLMAMTIPGLALLIIVVAFGDVMYRKITGRTALPWMRGDDDGRSAGAIGLEQFDAVFAAGRQHQFEQQQMVLMYREDAGEGAPGDVGVDLRSGKATLRKD</sequence>
<proteinExistence type="predicted"/>
<organism evidence="1 2">
    <name type="scientific">Nocardia cyriacigeorgica</name>
    <dbReference type="NCBI Taxonomy" id="135487"/>
    <lineage>
        <taxon>Bacteria</taxon>
        <taxon>Bacillati</taxon>
        <taxon>Actinomycetota</taxon>
        <taxon>Actinomycetes</taxon>
        <taxon>Mycobacteriales</taxon>
        <taxon>Nocardiaceae</taxon>
        <taxon>Nocardia</taxon>
    </lineage>
</organism>
<name>A0A2L2JSN0_9NOCA</name>
<reference evidence="1 2" key="1">
    <citation type="submission" date="2019-02" db="EMBL/GenBank/DDBJ databases">
        <authorList>
            <consortium name="Pathogen Informatics"/>
        </authorList>
    </citation>
    <scope>NUCLEOTIDE SEQUENCE [LARGE SCALE GENOMIC DNA]</scope>
    <source>
        <strain evidence="1 2">3012STDY6756504</strain>
    </source>
</reference>
<dbReference type="GeneID" id="57070120"/>
<evidence type="ECO:0000313" key="2">
    <source>
        <dbReference type="Proteomes" id="UP000290439"/>
    </source>
</evidence>
<protein>
    <submittedName>
        <fullName evidence="1">Uncharacterized protein</fullName>
    </submittedName>
</protein>
<evidence type="ECO:0000313" key="1">
    <source>
        <dbReference type="EMBL" id="VFA98845.1"/>
    </source>
</evidence>
<gene>
    <name evidence="1" type="ORF">NCTC10797_02622</name>
</gene>
<accession>A0A2L2JSN0</accession>
<dbReference type="AlphaFoldDB" id="A0A2L2JSN0"/>
<dbReference type="InterPro" id="IPR045684">
    <property type="entry name" value="DUF6191"/>
</dbReference>
<dbReference type="OrthoDB" id="4555106at2"/>
<dbReference type="RefSeq" id="WP_036538447.1">
    <property type="nucleotide sequence ID" value="NZ_CP026746.1"/>
</dbReference>